<dbReference type="SUPFAM" id="SSF56112">
    <property type="entry name" value="Protein kinase-like (PK-like)"/>
    <property type="match status" value="1"/>
</dbReference>
<protein>
    <submittedName>
        <fullName evidence="2">Phosphotransferase</fullName>
    </submittedName>
</protein>
<evidence type="ECO:0000313" key="2">
    <source>
        <dbReference type="EMBL" id="GLF96863.1"/>
    </source>
</evidence>
<feature type="domain" description="Aminoglycoside phosphotransferase" evidence="1">
    <location>
        <begin position="3"/>
        <end position="213"/>
    </location>
</feature>
<evidence type="ECO:0000313" key="3">
    <source>
        <dbReference type="Proteomes" id="UP001291653"/>
    </source>
</evidence>
<dbReference type="Proteomes" id="UP001291653">
    <property type="component" value="Unassembled WGS sequence"/>
</dbReference>
<comment type="caution">
    <text evidence="2">The sequence shown here is derived from an EMBL/GenBank/DDBJ whole genome shotgun (WGS) entry which is preliminary data.</text>
</comment>
<gene>
    <name evidence="2" type="ORF">SYYSPA8_21220</name>
</gene>
<dbReference type="PANTHER" id="PTHR21310:SF15">
    <property type="entry name" value="AMINOGLYCOSIDE PHOSPHOTRANSFERASE DOMAIN-CONTAINING PROTEIN"/>
    <property type="match status" value="1"/>
</dbReference>
<evidence type="ECO:0000259" key="1">
    <source>
        <dbReference type="Pfam" id="PF01636"/>
    </source>
</evidence>
<keyword evidence="3" id="KW-1185">Reference proteome</keyword>
<dbReference type="PANTHER" id="PTHR21310">
    <property type="entry name" value="AMINOGLYCOSIDE PHOSPHOTRANSFERASE-RELATED-RELATED"/>
    <property type="match status" value="1"/>
</dbReference>
<accession>A0ABQ5P333</accession>
<dbReference type="InterPro" id="IPR011009">
    <property type="entry name" value="Kinase-like_dom_sf"/>
</dbReference>
<sequence>MTVFPEGWDSEARLTGRWVERRPRRPEVAARLRTETRLLPWLAPRLPLTVPVPEPVPGEPHAVRHLLVPGTPLDGPTAADGRRLGDFLRALHTADTATAVRHGVPDADAVRAERTAETGDFRTRVLPLLPAALRGPAAELLDAVPPLPADTLVHGDLGPEHLLADGGHLTGVIDFGDAHIGDPAVDLAWALHTAPGAFADGLAARYPLTPRLRARALLWHRLGPWYEVTHGLDTGDEDTVASGLAGVRDRLGPPVPR</sequence>
<reference evidence="2 3" key="1">
    <citation type="submission" date="2022-10" db="EMBL/GenBank/DDBJ databases">
        <title>Draft genome sequence of Streptomyces sp. YSPA8.</title>
        <authorList>
            <person name="Moriuchi R."/>
            <person name="Dohra H."/>
            <person name="Yamamura H."/>
            <person name="Kodani S."/>
        </authorList>
    </citation>
    <scope>NUCLEOTIDE SEQUENCE [LARGE SCALE GENOMIC DNA]</scope>
    <source>
        <strain evidence="2 3">YSPA8</strain>
    </source>
</reference>
<dbReference type="Gene3D" id="3.30.200.20">
    <property type="entry name" value="Phosphorylase Kinase, domain 1"/>
    <property type="match status" value="1"/>
</dbReference>
<dbReference type="EMBL" id="BSBI01000009">
    <property type="protein sequence ID" value="GLF96863.1"/>
    <property type="molecule type" value="Genomic_DNA"/>
</dbReference>
<dbReference type="Gene3D" id="3.90.1200.10">
    <property type="match status" value="1"/>
</dbReference>
<dbReference type="Pfam" id="PF01636">
    <property type="entry name" value="APH"/>
    <property type="match status" value="1"/>
</dbReference>
<organism evidence="2 3">
    <name type="scientific">Streptomyces yaizuensis</name>
    <dbReference type="NCBI Taxonomy" id="2989713"/>
    <lineage>
        <taxon>Bacteria</taxon>
        <taxon>Bacillati</taxon>
        <taxon>Actinomycetota</taxon>
        <taxon>Actinomycetes</taxon>
        <taxon>Kitasatosporales</taxon>
        <taxon>Streptomycetaceae</taxon>
        <taxon>Streptomyces</taxon>
    </lineage>
</organism>
<proteinExistence type="predicted"/>
<dbReference type="InterPro" id="IPR051678">
    <property type="entry name" value="AGP_Transferase"/>
</dbReference>
<dbReference type="InterPro" id="IPR002575">
    <property type="entry name" value="Aminoglycoside_PTrfase"/>
</dbReference>
<dbReference type="RefSeq" id="WP_323448885.1">
    <property type="nucleotide sequence ID" value="NZ_BSBI01000009.1"/>
</dbReference>
<name>A0ABQ5P333_9ACTN</name>